<accession>A0A4Q2DS66</accession>
<sequence length="304" mass="34275">MQDPQIYLLLGDVLYKDHAFKYTFKVVRTNRPGRPYSVISRATIEDQGESRKVIVKTYRRIGDISAMKVAQRTYQEVKAWALLASAPGGCDNINQFLGVWVTDPNLIPEAIPGIPSIVTDYVKYGSLEYTEGREFGIRQLANGLSFMHRLNIVHGDIQPDNFRITKDGIVKIIDLGLSREETGEHTGFTTTILPSYLFVAPELIIPDEDDVSMFVTKASDVYAFSMTALHVLDGQGYKSRPFNHCQGPYPVRKAVMANQWPREQQYTGVTPQAWKIVSACWTSDPSIRPPIDALLQDLSRISRF</sequence>
<dbReference type="InterPro" id="IPR000719">
    <property type="entry name" value="Prot_kinase_dom"/>
</dbReference>
<dbReference type="InterPro" id="IPR051681">
    <property type="entry name" value="Ser/Thr_Kinases-Pseudokinases"/>
</dbReference>
<dbReference type="PROSITE" id="PS50011">
    <property type="entry name" value="PROTEIN_KINASE_DOM"/>
    <property type="match status" value="1"/>
</dbReference>
<dbReference type="Proteomes" id="UP000290288">
    <property type="component" value="Unassembled WGS sequence"/>
</dbReference>
<feature type="domain" description="Protein kinase" evidence="5">
    <location>
        <begin position="24"/>
        <end position="304"/>
    </location>
</feature>
<dbReference type="GO" id="GO:0004674">
    <property type="term" value="F:protein serine/threonine kinase activity"/>
    <property type="evidence" value="ECO:0007669"/>
    <property type="project" value="TreeGrafter"/>
</dbReference>
<comment type="caution">
    <text evidence="6">The sequence shown here is derived from an EMBL/GenBank/DDBJ whole genome shotgun (WGS) entry which is preliminary data.</text>
</comment>
<keyword evidence="7" id="KW-1185">Reference proteome</keyword>
<dbReference type="STRING" id="2316362.A0A4Q2DS66"/>
<keyword evidence="3" id="KW-0418">Kinase</keyword>
<evidence type="ECO:0000256" key="1">
    <source>
        <dbReference type="ARBA" id="ARBA00022679"/>
    </source>
</evidence>
<dbReference type="AlphaFoldDB" id="A0A4Q2DS66"/>
<dbReference type="GO" id="GO:0005524">
    <property type="term" value="F:ATP binding"/>
    <property type="evidence" value="ECO:0007669"/>
    <property type="project" value="UniProtKB-KW"/>
</dbReference>
<evidence type="ECO:0000259" key="5">
    <source>
        <dbReference type="PROSITE" id="PS50011"/>
    </source>
</evidence>
<evidence type="ECO:0000256" key="2">
    <source>
        <dbReference type="ARBA" id="ARBA00022741"/>
    </source>
</evidence>
<evidence type="ECO:0000256" key="4">
    <source>
        <dbReference type="ARBA" id="ARBA00022840"/>
    </source>
</evidence>
<keyword evidence="4" id="KW-0067">ATP-binding</keyword>
<evidence type="ECO:0000313" key="7">
    <source>
        <dbReference type="Proteomes" id="UP000290288"/>
    </source>
</evidence>
<dbReference type="OrthoDB" id="346907at2759"/>
<dbReference type="Gene3D" id="1.10.510.10">
    <property type="entry name" value="Transferase(Phosphotransferase) domain 1"/>
    <property type="match status" value="1"/>
</dbReference>
<name>A0A4Q2DS66_9AGAR</name>
<gene>
    <name evidence="6" type="ORF">EST38_g3777</name>
</gene>
<dbReference type="SUPFAM" id="SSF56112">
    <property type="entry name" value="Protein kinase-like (PK-like)"/>
    <property type="match status" value="1"/>
</dbReference>
<evidence type="ECO:0000256" key="3">
    <source>
        <dbReference type="ARBA" id="ARBA00022777"/>
    </source>
</evidence>
<reference evidence="6 7" key="1">
    <citation type="submission" date="2019-01" db="EMBL/GenBank/DDBJ databases">
        <title>Draft genome sequence of Psathyrella aberdarensis IHI B618.</title>
        <authorList>
            <person name="Buettner E."/>
            <person name="Kellner H."/>
        </authorList>
    </citation>
    <scope>NUCLEOTIDE SEQUENCE [LARGE SCALE GENOMIC DNA]</scope>
    <source>
        <strain evidence="6 7">IHI B618</strain>
    </source>
</reference>
<dbReference type="PANTHER" id="PTHR44329:SF288">
    <property type="entry name" value="MITOGEN-ACTIVATED PROTEIN KINASE KINASE KINASE 20"/>
    <property type="match status" value="1"/>
</dbReference>
<organism evidence="6 7">
    <name type="scientific">Candolleomyces aberdarensis</name>
    <dbReference type="NCBI Taxonomy" id="2316362"/>
    <lineage>
        <taxon>Eukaryota</taxon>
        <taxon>Fungi</taxon>
        <taxon>Dikarya</taxon>
        <taxon>Basidiomycota</taxon>
        <taxon>Agaricomycotina</taxon>
        <taxon>Agaricomycetes</taxon>
        <taxon>Agaricomycetidae</taxon>
        <taxon>Agaricales</taxon>
        <taxon>Agaricineae</taxon>
        <taxon>Psathyrellaceae</taxon>
        <taxon>Candolleomyces</taxon>
    </lineage>
</organism>
<keyword evidence="2" id="KW-0547">Nucleotide-binding</keyword>
<proteinExistence type="predicted"/>
<dbReference type="PANTHER" id="PTHR44329">
    <property type="entry name" value="SERINE/THREONINE-PROTEIN KINASE TNNI3K-RELATED"/>
    <property type="match status" value="1"/>
</dbReference>
<dbReference type="InterPro" id="IPR011009">
    <property type="entry name" value="Kinase-like_dom_sf"/>
</dbReference>
<keyword evidence="1" id="KW-0808">Transferase</keyword>
<evidence type="ECO:0000313" key="6">
    <source>
        <dbReference type="EMBL" id="RXW22062.1"/>
    </source>
</evidence>
<dbReference type="EMBL" id="SDEE01000085">
    <property type="protein sequence ID" value="RXW22062.1"/>
    <property type="molecule type" value="Genomic_DNA"/>
</dbReference>
<protein>
    <recommendedName>
        <fullName evidence="5">Protein kinase domain-containing protein</fullName>
    </recommendedName>
</protein>
<dbReference type="Pfam" id="PF00069">
    <property type="entry name" value="Pkinase"/>
    <property type="match status" value="1"/>
</dbReference>